<evidence type="ECO:0000313" key="2">
    <source>
        <dbReference type="EMBL" id="JAP14244.1"/>
    </source>
</evidence>
<protein>
    <submittedName>
        <fullName evidence="2">Putative ovule protein</fullName>
    </submittedName>
</protein>
<sequence length="77" mass="9441">MSVDYKAKKKEQGLQIVAFEGWYLRRKNFIVFKYMYFLEMTYHILIVVFLMQFRIPSKNNFQLVENSIFVTYPFLLI</sequence>
<dbReference type="EMBL" id="GEDG01026834">
    <property type="protein sequence ID" value="JAP14244.1"/>
    <property type="molecule type" value="Transcribed_RNA"/>
</dbReference>
<keyword evidence="1" id="KW-0472">Membrane</keyword>
<keyword evidence="1" id="KW-0812">Transmembrane</keyword>
<name>A0A0V0H1M8_SOLCH</name>
<organism evidence="2">
    <name type="scientific">Solanum chacoense</name>
    <name type="common">Chaco potato</name>
    <dbReference type="NCBI Taxonomy" id="4108"/>
    <lineage>
        <taxon>Eukaryota</taxon>
        <taxon>Viridiplantae</taxon>
        <taxon>Streptophyta</taxon>
        <taxon>Embryophyta</taxon>
        <taxon>Tracheophyta</taxon>
        <taxon>Spermatophyta</taxon>
        <taxon>Magnoliopsida</taxon>
        <taxon>eudicotyledons</taxon>
        <taxon>Gunneridae</taxon>
        <taxon>Pentapetalae</taxon>
        <taxon>asterids</taxon>
        <taxon>lamiids</taxon>
        <taxon>Solanales</taxon>
        <taxon>Solanaceae</taxon>
        <taxon>Solanoideae</taxon>
        <taxon>Solaneae</taxon>
        <taxon>Solanum</taxon>
    </lineage>
</organism>
<evidence type="ECO:0000256" key="1">
    <source>
        <dbReference type="SAM" id="Phobius"/>
    </source>
</evidence>
<feature type="transmembrane region" description="Helical" evidence="1">
    <location>
        <begin position="34"/>
        <end position="55"/>
    </location>
</feature>
<keyword evidence="1" id="KW-1133">Transmembrane helix</keyword>
<dbReference type="AlphaFoldDB" id="A0A0V0H1M8"/>
<accession>A0A0V0H1M8</accession>
<proteinExistence type="predicted"/>
<reference evidence="2" key="1">
    <citation type="submission" date="2015-12" db="EMBL/GenBank/DDBJ databases">
        <title>Gene expression during late stages of embryo sac development: a critical building block for successful pollen-pistil interactions.</title>
        <authorList>
            <person name="Liu Y."/>
            <person name="Joly V."/>
            <person name="Sabar M."/>
            <person name="Matton D.P."/>
        </authorList>
    </citation>
    <scope>NUCLEOTIDE SEQUENCE</scope>
</reference>